<dbReference type="PANTHER" id="PTHR33112">
    <property type="entry name" value="DOMAIN PROTEIN, PUTATIVE-RELATED"/>
    <property type="match status" value="1"/>
</dbReference>
<dbReference type="PANTHER" id="PTHR33112:SF16">
    <property type="entry name" value="HETEROKARYON INCOMPATIBILITY DOMAIN-CONTAINING PROTEIN"/>
    <property type="match status" value="1"/>
</dbReference>
<reference evidence="3" key="1">
    <citation type="journal article" date="2015" name="BMC Genomics">
        <title>Genomic and transcriptomic analysis of the endophytic fungus Pestalotiopsis fici reveals its lifestyle and high potential for synthesis of natural products.</title>
        <authorList>
            <person name="Wang X."/>
            <person name="Zhang X."/>
            <person name="Liu L."/>
            <person name="Xiang M."/>
            <person name="Wang W."/>
            <person name="Sun X."/>
            <person name="Che Y."/>
            <person name="Guo L."/>
            <person name="Liu G."/>
            <person name="Guo L."/>
            <person name="Wang C."/>
            <person name="Yin W.B."/>
            <person name="Stadler M."/>
            <person name="Zhang X."/>
            <person name="Liu X."/>
        </authorList>
    </citation>
    <scope>NUCLEOTIDE SEQUENCE [LARGE SCALE GENOMIC DNA]</scope>
    <source>
        <strain evidence="3">W106-1 / CGMCC3.15140</strain>
    </source>
</reference>
<dbReference type="InterPro" id="IPR010730">
    <property type="entry name" value="HET"/>
</dbReference>
<keyword evidence="3" id="KW-1185">Reference proteome</keyword>
<dbReference type="RefSeq" id="XP_007831647.1">
    <property type="nucleotide sequence ID" value="XM_007833456.1"/>
</dbReference>
<organism evidence="2 3">
    <name type="scientific">Pestalotiopsis fici (strain W106-1 / CGMCC3.15140)</name>
    <dbReference type="NCBI Taxonomy" id="1229662"/>
    <lineage>
        <taxon>Eukaryota</taxon>
        <taxon>Fungi</taxon>
        <taxon>Dikarya</taxon>
        <taxon>Ascomycota</taxon>
        <taxon>Pezizomycotina</taxon>
        <taxon>Sordariomycetes</taxon>
        <taxon>Xylariomycetidae</taxon>
        <taxon>Amphisphaeriales</taxon>
        <taxon>Sporocadaceae</taxon>
        <taxon>Pestalotiopsis</taxon>
    </lineage>
</organism>
<accession>W3XAE3</accession>
<evidence type="ECO:0000259" key="1">
    <source>
        <dbReference type="Pfam" id="PF06985"/>
    </source>
</evidence>
<gene>
    <name evidence="2" type="ORF">PFICI_04875</name>
</gene>
<dbReference type="EMBL" id="KI912111">
    <property type="protein sequence ID" value="ETS82999.1"/>
    <property type="molecule type" value="Genomic_DNA"/>
</dbReference>
<protein>
    <recommendedName>
        <fullName evidence="1">Heterokaryon incompatibility domain-containing protein</fullName>
    </recommendedName>
</protein>
<evidence type="ECO:0000313" key="2">
    <source>
        <dbReference type="EMBL" id="ETS82999.1"/>
    </source>
</evidence>
<dbReference type="GeneID" id="19269888"/>
<dbReference type="Pfam" id="PF06985">
    <property type="entry name" value="HET"/>
    <property type="match status" value="1"/>
</dbReference>
<evidence type="ECO:0000313" key="3">
    <source>
        <dbReference type="Proteomes" id="UP000030651"/>
    </source>
</evidence>
<dbReference type="HOGENOM" id="CLU_002639_2_8_1"/>
<dbReference type="eggNOG" id="ENOG502SN86">
    <property type="taxonomic scope" value="Eukaryota"/>
</dbReference>
<dbReference type="OrthoDB" id="4743407at2759"/>
<dbReference type="STRING" id="1229662.W3XAE3"/>
<name>W3XAE3_PESFW</name>
<sequence>MQGRSAHSVQLSLHFIAVPLDEDIAPSVRGNLWARFYFKVDNGKSGGSAAFMGFEGPPSISDAVIPRRTSLLPDFALARARIHECSQRHSSCPDLKPRPLPTRVIDVGEDIRHGSRLVETRGELGQYLALSHCWGNIQPRPLMTTTENISAMTTRIPFERLGKTFQDAMTVTKELGYRYLWIDMFCIVQNSSADWQQECSNMASIFANADLTIAASAAKDSNAGFLQERPLWHTNIVEWVRHQSRKHQDEDGNIRALNFQVKNIPNQAMVTSLPGEEDGGYPPNYFMSAKNDILSTRAWAVQERLLPSRILSFYESQTIFECNTCLWYEKMHHPLLHRDCVHRIHRARESLVPKDFLDADDAQTIFNRWISILELYTSCSITMADDRLPALSGVVQRIQERLGDEYTAGLWHSHIMEGLSWQVSMFPREYTITQFSEIDWISDNYTKHKDIGLSVVKHQRTVYIPSWSWASCAYRIQMPNAYYPVKHAEVVEVRSTAAGLDRFGNVTSGTVRITGHLRTLEWRATGIDIVETLFLYREDGKSLPVVRADRVFRDRVVPGDKGQLTCFLLSANGPNACILVLELVSLPNAYRRIGMISTDIFGLGWPVQPREYIDRDEIIPWFLEAERLTIDII</sequence>
<dbReference type="InParanoid" id="W3XAE3"/>
<proteinExistence type="predicted"/>
<dbReference type="OMA" id="ASCAYRI"/>
<dbReference type="Proteomes" id="UP000030651">
    <property type="component" value="Unassembled WGS sequence"/>
</dbReference>
<feature type="domain" description="Heterokaryon incompatibility" evidence="1">
    <location>
        <begin position="127"/>
        <end position="303"/>
    </location>
</feature>
<dbReference type="KEGG" id="pfy:PFICI_04875"/>
<dbReference type="AlphaFoldDB" id="W3XAE3"/>